<dbReference type="PANTHER" id="PTHR42715">
    <property type="entry name" value="BETA-GLUCOSIDASE"/>
    <property type="match status" value="1"/>
</dbReference>
<dbReference type="Pfam" id="PF01915">
    <property type="entry name" value="Glyco_hydro_3_C"/>
    <property type="match status" value="1"/>
</dbReference>
<feature type="domain" description="Fibronectin type III-like" evidence="3">
    <location>
        <begin position="571"/>
        <end position="641"/>
    </location>
</feature>
<evidence type="ECO:0000259" key="3">
    <source>
        <dbReference type="SMART" id="SM01217"/>
    </source>
</evidence>
<dbReference type="AlphaFoldDB" id="A0A9D1MFG6"/>
<dbReference type="InterPro" id="IPR026891">
    <property type="entry name" value="Fn3-like"/>
</dbReference>
<dbReference type="SMART" id="SM01217">
    <property type="entry name" value="Fn3_like"/>
    <property type="match status" value="1"/>
</dbReference>
<dbReference type="InterPro" id="IPR013783">
    <property type="entry name" value="Ig-like_fold"/>
</dbReference>
<dbReference type="SUPFAM" id="SSF52279">
    <property type="entry name" value="Beta-D-glucan exohydrolase, C-terminal domain"/>
    <property type="match status" value="1"/>
</dbReference>
<dbReference type="InterPro" id="IPR001764">
    <property type="entry name" value="Glyco_hydro_3_N"/>
</dbReference>
<accession>A0A9D1MFG6</accession>
<evidence type="ECO:0000313" key="4">
    <source>
        <dbReference type="EMBL" id="HIU59112.1"/>
    </source>
</evidence>
<evidence type="ECO:0000256" key="1">
    <source>
        <dbReference type="ARBA" id="ARBA00005336"/>
    </source>
</evidence>
<dbReference type="EMBL" id="DVMZ01000087">
    <property type="protein sequence ID" value="HIU59112.1"/>
    <property type="molecule type" value="Genomic_DNA"/>
</dbReference>
<proteinExistence type="inferred from homology"/>
<dbReference type="SUPFAM" id="SSF51445">
    <property type="entry name" value="(Trans)glycosidases"/>
    <property type="match status" value="1"/>
</dbReference>
<dbReference type="Gene3D" id="3.40.50.1700">
    <property type="entry name" value="Glycoside hydrolase family 3 C-terminal domain"/>
    <property type="match status" value="2"/>
</dbReference>
<reference evidence="4" key="2">
    <citation type="journal article" date="2021" name="PeerJ">
        <title>Extensive microbial diversity within the chicken gut microbiome revealed by metagenomics and culture.</title>
        <authorList>
            <person name="Gilroy R."/>
            <person name="Ravi A."/>
            <person name="Getino M."/>
            <person name="Pursley I."/>
            <person name="Horton D.L."/>
            <person name="Alikhan N.F."/>
            <person name="Baker D."/>
            <person name="Gharbi K."/>
            <person name="Hall N."/>
            <person name="Watson M."/>
            <person name="Adriaenssens E.M."/>
            <person name="Foster-Nyarko E."/>
            <person name="Jarju S."/>
            <person name="Secka A."/>
            <person name="Antonio M."/>
            <person name="Oren A."/>
            <person name="Chaudhuri R.R."/>
            <person name="La Ragione R."/>
            <person name="Hildebrand F."/>
            <person name="Pallen M.J."/>
        </authorList>
    </citation>
    <scope>NUCLEOTIDE SEQUENCE</scope>
    <source>
        <strain evidence="4">11687</strain>
    </source>
</reference>
<dbReference type="InterPro" id="IPR017853">
    <property type="entry name" value="GH"/>
</dbReference>
<reference evidence="4" key="1">
    <citation type="submission" date="2020-10" db="EMBL/GenBank/DDBJ databases">
        <authorList>
            <person name="Gilroy R."/>
        </authorList>
    </citation>
    <scope>NUCLEOTIDE SEQUENCE</scope>
    <source>
        <strain evidence="4">11687</strain>
    </source>
</reference>
<dbReference type="InterPro" id="IPR050288">
    <property type="entry name" value="Cellulose_deg_GH3"/>
</dbReference>
<dbReference type="PANTHER" id="PTHR42715:SF10">
    <property type="entry name" value="BETA-GLUCOSIDASE"/>
    <property type="match status" value="1"/>
</dbReference>
<comment type="caution">
    <text evidence="4">The sequence shown here is derived from an EMBL/GenBank/DDBJ whole genome shotgun (WGS) entry which is preliminary data.</text>
</comment>
<protein>
    <submittedName>
        <fullName evidence="4">Glycoside hydrolase family 3 C-terminal domain-containing protein</fullName>
    </submittedName>
</protein>
<dbReference type="Pfam" id="PF14310">
    <property type="entry name" value="Fn3-like"/>
    <property type="match status" value="1"/>
</dbReference>
<dbReference type="GO" id="GO:0005975">
    <property type="term" value="P:carbohydrate metabolic process"/>
    <property type="evidence" value="ECO:0007669"/>
    <property type="project" value="InterPro"/>
</dbReference>
<dbReference type="InterPro" id="IPR036962">
    <property type="entry name" value="Glyco_hydro_3_N_sf"/>
</dbReference>
<comment type="similarity">
    <text evidence="1">Belongs to the glycosyl hydrolase 3 family.</text>
</comment>
<name>A0A9D1MFG6_9FIRM</name>
<dbReference type="InterPro" id="IPR002772">
    <property type="entry name" value="Glyco_hydro_3_C"/>
</dbReference>
<dbReference type="PRINTS" id="PR00133">
    <property type="entry name" value="GLHYDRLASE3"/>
</dbReference>
<dbReference type="Gene3D" id="2.60.40.10">
    <property type="entry name" value="Immunoglobulins"/>
    <property type="match status" value="1"/>
</dbReference>
<keyword evidence="2 4" id="KW-0378">Hydrolase</keyword>
<evidence type="ECO:0000256" key="2">
    <source>
        <dbReference type="ARBA" id="ARBA00022801"/>
    </source>
</evidence>
<dbReference type="InterPro" id="IPR036881">
    <property type="entry name" value="Glyco_hydro_3_C_sf"/>
</dbReference>
<sequence>MTVKDLSAEEKLRLICGKGIWTTEDFDGKIPNVWMSDGPVGLRKSELDADGNWVRDYPSIAYPALQCLANSWSRECAREMGEALADDCKENDVDILLAPGVNIKRNPLNGRNFEYFSEDPVLAGTLAKEYIEGLQSKGVGACLKHYYVNNLEYNRLDQSSEVDERSLREIYLKPFEIACRAKPVSVMCAYNRINGVYASENKKGFDILRNEFGFDGAVISDWGAVHDRVKAAKAGLDLEMPFCKATYDKLLEDYRAGKISEAEIDVCAERVLELVRRCKEMGKDQKVERTTEERFGVAKKIAEEGMVLLKNDGVLPIRKGSKVLVGGEFAAPGRIGHVSGAGSAMVQWKGERFDLAKILDGKLGGGVRFSRLFWEQSVSPEARDGMNAALESDVCVVCVGTGTVFEGEGWDRREMCLPKCQEEMILQIASLNPNTVVVIFAGGAVDVSAWQDSVAGILLAGFCGERGGEALAEILAGEVNPSGKLSETFPLCLEDTPSYGTLNTPLVSRYEEGLDVGYRYYDSCGIPVAFPFGHGLSYSDFEYYGLKAAAKGEQVKVSFSLKNVSACDGKEVCQLYIRPLNAYVYRPEQELKAFAKQEVKAGKTVKAAFTLTAADFAYYSTAKDGWTTDDGFYEIRVGASSRDIRLKALIKIADGKFEFVKEVPVVER</sequence>
<dbReference type="Proteomes" id="UP000824081">
    <property type="component" value="Unassembled WGS sequence"/>
</dbReference>
<dbReference type="Pfam" id="PF00933">
    <property type="entry name" value="Glyco_hydro_3"/>
    <property type="match status" value="1"/>
</dbReference>
<gene>
    <name evidence="4" type="ORF">IAC57_03315</name>
</gene>
<dbReference type="GO" id="GO:0004553">
    <property type="term" value="F:hydrolase activity, hydrolyzing O-glycosyl compounds"/>
    <property type="evidence" value="ECO:0007669"/>
    <property type="project" value="InterPro"/>
</dbReference>
<dbReference type="Gene3D" id="3.20.20.300">
    <property type="entry name" value="Glycoside hydrolase, family 3, N-terminal domain"/>
    <property type="match status" value="2"/>
</dbReference>
<organism evidence="4 5">
    <name type="scientific">Candidatus Scatosoma pullistercoris</name>
    <dbReference type="NCBI Taxonomy" id="2840934"/>
    <lineage>
        <taxon>Bacteria</taxon>
        <taxon>Bacillati</taxon>
        <taxon>Bacillota</taxon>
        <taxon>Clostridia</taxon>
        <taxon>Candidatus Scatosoma</taxon>
    </lineage>
</organism>
<evidence type="ECO:0000313" key="5">
    <source>
        <dbReference type="Proteomes" id="UP000824081"/>
    </source>
</evidence>